<feature type="domain" description="Cytochrome oxidase subunit II transmembrane region profile" evidence="19">
    <location>
        <begin position="21"/>
        <end position="118"/>
    </location>
</feature>
<gene>
    <name evidence="20" type="primary">cyoA</name>
    <name evidence="20" type="ORF">CRV09_03150</name>
</gene>
<reference evidence="20 21" key="1">
    <citation type="journal article" date="2018" name="Genome Biol. Evol.">
        <title>Cladogenesis and Genomic Streamlining in Extracellular Endosymbionts of Tropical Stink Bugs.</title>
        <authorList>
            <person name="Otero-Bravo A."/>
            <person name="Goffredi S."/>
            <person name="Sabree Z.L."/>
        </authorList>
    </citation>
    <scope>NUCLEOTIDE SEQUENCE [LARGE SCALE GENOMIC DNA]</scope>
    <source>
        <strain evidence="20 21">SoEO</strain>
    </source>
</reference>
<accession>A0A2P5T1D5</accession>
<evidence type="ECO:0000313" key="20">
    <source>
        <dbReference type="EMBL" id="PPI88401.1"/>
    </source>
</evidence>
<dbReference type="OrthoDB" id="9783445at2"/>
<dbReference type="InterPro" id="IPR011759">
    <property type="entry name" value="Cyt_c_oxidase_su2_TM_dom"/>
</dbReference>
<evidence type="ECO:0000256" key="8">
    <source>
        <dbReference type="ARBA" id="ARBA00022729"/>
    </source>
</evidence>
<keyword evidence="8" id="KW-0732">Signal</keyword>
<comment type="caution">
    <text evidence="20">The sequence shown here is derived from an EMBL/GenBank/DDBJ whole genome shotgun (WGS) entry which is preliminary data.</text>
</comment>
<dbReference type="SUPFAM" id="SSF81464">
    <property type="entry name" value="Cytochrome c oxidase subunit II-like, transmembrane region"/>
    <property type="match status" value="1"/>
</dbReference>
<evidence type="ECO:0000256" key="14">
    <source>
        <dbReference type="ARBA" id="ARBA00023288"/>
    </source>
</evidence>
<dbReference type="RefSeq" id="WP_136132708.1">
    <property type="nucleotide sequence ID" value="NZ_PDKR01000005.1"/>
</dbReference>
<name>A0A2P5T1D5_9GAMM</name>
<dbReference type="GO" id="GO:0009486">
    <property type="term" value="F:cytochrome bo3 ubiquinol oxidase activity"/>
    <property type="evidence" value="ECO:0007669"/>
    <property type="project" value="InterPro"/>
</dbReference>
<dbReference type="NCBIfam" id="TIGR01433">
    <property type="entry name" value="CyoA"/>
    <property type="match status" value="1"/>
</dbReference>
<comment type="similarity">
    <text evidence="2 16">Belongs to the cytochrome c oxidase subunit 2 family.</text>
</comment>
<dbReference type="PROSITE" id="PS50999">
    <property type="entry name" value="COX2_TM"/>
    <property type="match status" value="1"/>
</dbReference>
<evidence type="ECO:0000256" key="16">
    <source>
        <dbReference type="PIRNR" id="PIRNR000292"/>
    </source>
</evidence>
<evidence type="ECO:0000256" key="3">
    <source>
        <dbReference type="ARBA" id="ARBA00011700"/>
    </source>
</evidence>
<dbReference type="Pfam" id="PF06481">
    <property type="entry name" value="COX_ARM"/>
    <property type="match status" value="1"/>
</dbReference>
<keyword evidence="13" id="KW-0564">Palmitate</keyword>
<evidence type="ECO:0000256" key="10">
    <source>
        <dbReference type="ARBA" id="ARBA00022989"/>
    </source>
</evidence>
<dbReference type="Gene3D" id="2.60.40.420">
    <property type="entry name" value="Cupredoxins - blue copper proteins"/>
    <property type="match status" value="1"/>
</dbReference>
<feature type="transmembrane region" description="Helical" evidence="17">
    <location>
        <begin position="88"/>
        <end position="108"/>
    </location>
</feature>
<dbReference type="InterPro" id="IPR006333">
    <property type="entry name" value="Cyt_o_ubiquinol_oxidase_su2"/>
</dbReference>
<evidence type="ECO:0000256" key="15">
    <source>
        <dbReference type="ARBA" id="ARBA00025694"/>
    </source>
</evidence>
<comment type="subunit">
    <text evidence="3">Heterooctamer of two A chains, two B chains, two C chains and two D chains.</text>
</comment>
<dbReference type="GO" id="GO:0016682">
    <property type="term" value="F:oxidoreductase activity, acting on diphenols and related substances as donors, oxygen as acceptor"/>
    <property type="evidence" value="ECO:0007669"/>
    <property type="project" value="InterPro"/>
</dbReference>
<keyword evidence="4 16" id="KW-0813">Transport</keyword>
<dbReference type="InterPro" id="IPR010514">
    <property type="entry name" value="COX_ARM"/>
</dbReference>
<dbReference type="GO" id="GO:0005507">
    <property type="term" value="F:copper ion binding"/>
    <property type="evidence" value="ECO:0007669"/>
    <property type="project" value="InterPro"/>
</dbReference>
<dbReference type="PROSITE" id="PS51257">
    <property type="entry name" value="PROKAR_LIPOPROTEIN"/>
    <property type="match status" value="1"/>
</dbReference>
<keyword evidence="7 17" id="KW-0812">Transmembrane</keyword>
<dbReference type="PIRSF" id="PIRSF000292">
    <property type="entry name" value="Ubi_od_II"/>
    <property type="match status" value="1"/>
</dbReference>
<dbReference type="SUPFAM" id="SSF49503">
    <property type="entry name" value="Cupredoxins"/>
    <property type="match status" value="1"/>
</dbReference>
<dbReference type="GO" id="GO:0005886">
    <property type="term" value="C:plasma membrane"/>
    <property type="evidence" value="ECO:0007669"/>
    <property type="project" value="UniProtKB-SubCell"/>
</dbReference>
<evidence type="ECO:0000259" key="18">
    <source>
        <dbReference type="PROSITE" id="PS50857"/>
    </source>
</evidence>
<keyword evidence="12 16" id="KW-0472">Membrane</keyword>
<comment type="function">
    <text evidence="15">Cytochrome bo(3) ubiquinol terminal oxidase is the component of the aerobic respiratory chain of E.coli that predominates when cells are grown at high aeration. Has proton pump activity across the membrane in addition to electron transfer, pumping 2 protons/electron.</text>
</comment>
<keyword evidence="5 16" id="KW-1003">Cell membrane</keyword>
<keyword evidence="11 16" id="KW-0560">Oxidoreductase</keyword>
<evidence type="ECO:0000256" key="4">
    <source>
        <dbReference type="ARBA" id="ARBA00022448"/>
    </source>
</evidence>
<dbReference type="InterPro" id="IPR008972">
    <property type="entry name" value="Cupredoxin"/>
</dbReference>
<evidence type="ECO:0000256" key="1">
    <source>
        <dbReference type="ARBA" id="ARBA00004651"/>
    </source>
</evidence>
<keyword evidence="6 16" id="KW-0679">Respiratory chain</keyword>
<evidence type="ECO:0000256" key="11">
    <source>
        <dbReference type="ARBA" id="ARBA00023002"/>
    </source>
</evidence>
<evidence type="ECO:0000256" key="9">
    <source>
        <dbReference type="ARBA" id="ARBA00022982"/>
    </source>
</evidence>
<dbReference type="CDD" id="cd04212">
    <property type="entry name" value="CuRO_UO_II"/>
    <property type="match status" value="1"/>
</dbReference>
<dbReference type="Proteomes" id="UP000295937">
    <property type="component" value="Unassembled WGS sequence"/>
</dbReference>
<dbReference type="AlphaFoldDB" id="A0A2P5T1D5"/>
<evidence type="ECO:0000256" key="17">
    <source>
        <dbReference type="SAM" id="Phobius"/>
    </source>
</evidence>
<evidence type="ECO:0000256" key="13">
    <source>
        <dbReference type="ARBA" id="ARBA00023139"/>
    </source>
</evidence>
<evidence type="ECO:0000256" key="2">
    <source>
        <dbReference type="ARBA" id="ARBA00007866"/>
    </source>
</evidence>
<dbReference type="InterPro" id="IPR045187">
    <property type="entry name" value="CcO_II"/>
</dbReference>
<dbReference type="PANTHER" id="PTHR22888">
    <property type="entry name" value="CYTOCHROME C OXIDASE, SUBUNIT II"/>
    <property type="match status" value="1"/>
</dbReference>
<evidence type="ECO:0000256" key="5">
    <source>
        <dbReference type="ARBA" id="ARBA00022475"/>
    </source>
</evidence>
<dbReference type="GO" id="GO:0004129">
    <property type="term" value="F:cytochrome-c oxidase activity"/>
    <property type="evidence" value="ECO:0007669"/>
    <property type="project" value="UniProtKB-UniRule"/>
</dbReference>
<dbReference type="FunFam" id="1.10.287.90:FF:000002">
    <property type="entry name" value="Ubiquinol oxidase subunit 2"/>
    <property type="match status" value="1"/>
</dbReference>
<keyword evidence="10 17" id="KW-1133">Transmembrane helix</keyword>
<evidence type="ECO:0000259" key="19">
    <source>
        <dbReference type="PROSITE" id="PS50999"/>
    </source>
</evidence>
<sequence>MIFIRYKKKKKILFFILCIPLLSGCDSALLNPKGQIALEQRSLILTSFCLMLIVVIPAIFLTILFAWKYRESNINAKYSPDWSHSNKIESIIWTVPIIIILFLSLLSWKSTHELEPSKPILSKTQAIEIDVVALDWKWMFIYPKQGVATINQIAFPVNTPINFKVTSNSVMNSFFIPTLGSQVYAMAGMQTNLNLIANQKGIYNGISSNFSGLGFSNMKFKTIVTENNEEFKKWIYKVKKSNNVLNNMNDFEKIALVSENNPVEYFSTVDPHLFLKIIEKFKMNHTMNHK</sequence>
<keyword evidence="9 16" id="KW-0249">Electron transport</keyword>
<dbReference type="Gene3D" id="1.10.287.90">
    <property type="match status" value="1"/>
</dbReference>
<evidence type="ECO:0000256" key="6">
    <source>
        <dbReference type="ARBA" id="ARBA00022660"/>
    </source>
</evidence>
<dbReference type="EMBL" id="PDKR01000005">
    <property type="protein sequence ID" value="PPI88401.1"/>
    <property type="molecule type" value="Genomic_DNA"/>
</dbReference>
<keyword evidence="14" id="KW-0449">Lipoprotein</keyword>
<protein>
    <recommendedName>
        <fullName evidence="16">Ubiquinol oxidase subunit 2</fullName>
    </recommendedName>
</protein>
<dbReference type="InterPro" id="IPR036257">
    <property type="entry name" value="Cyt_c_oxidase_su2_TM_sf"/>
</dbReference>
<dbReference type="Pfam" id="PF00116">
    <property type="entry name" value="COX2"/>
    <property type="match status" value="1"/>
</dbReference>
<evidence type="ECO:0000256" key="7">
    <source>
        <dbReference type="ARBA" id="ARBA00022692"/>
    </source>
</evidence>
<evidence type="ECO:0000313" key="21">
    <source>
        <dbReference type="Proteomes" id="UP000295937"/>
    </source>
</evidence>
<organism evidence="20 21">
    <name type="scientific">Candidatus Pantoea edessiphila</name>
    <dbReference type="NCBI Taxonomy" id="2044610"/>
    <lineage>
        <taxon>Bacteria</taxon>
        <taxon>Pseudomonadati</taxon>
        <taxon>Pseudomonadota</taxon>
        <taxon>Gammaproteobacteria</taxon>
        <taxon>Enterobacterales</taxon>
        <taxon>Erwiniaceae</taxon>
        <taxon>Pantoea</taxon>
    </lineage>
</organism>
<dbReference type="InterPro" id="IPR034227">
    <property type="entry name" value="CuRO_UO_II"/>
</dbReference>
<dbReference type="GO" id="GO:0042773">
    <property type="term" value="P:ATP synthesis coupled electron transport"/>
    <property type="evidence" value="ECO:0007669"/>
    <property type="project" value="TreeGrafter"/>
</dbReference>
<proteinExistence type="inferred from homology"/>
<dbReference type="InterPro" id="IPR002429">
    <property type="entry name" value="CcO_II-like_C"/>
</dbReference>
<dbReference type="PANTHER" id="PTHR22888:SF18">
    <property type="entry name" value="CYTOCHROME BO(3) UBIQUINOL OXIDASE SUBUNIT 2"/>
    <property type="match status" value="1"/>
</dbReference>
<evidence type="ECO:0000256" key="12">
    <source>
        <dbReference type="ARBA" id="ARBA00023136"/>
    </source>
</evidence>
<feature type="domain" description="Cytochrome oxidase subunit II copper A binding" evidence="18">
    <location>
        <begin position="124"/>
        <end position="237"/>
    </location>
</feature>
<comment type="subcellular location">
    <subcellularLocation>
        <location evidence="1">Cell membrane</location>
        <topology evidence="1">Multi-pass membrane protein</topology>
    </subcellularLocation>
</comment>
<feature type="transmembrane region" description="Helical" evidence="17">
    <location>
        <begin position="43"/>
        <end position="67"/>
    </location>
</feature>
<dbReference type="PROSITE" id="PS50857">
    <property type="entry name" value="COX2_CUA"/>
    <property type="match status" value="1"/>
</dbReference>